<evidence type="ECO:0000256" key="13">
    <source>
        <dbReference type="SAM" id="Phobius"/>
    </source>
</evidence>
<feature type="domain" description="Phospholipid/glycerol acyltransferase" evidence="14">
    <location>
        <begin position="126"/>
        <end position="237"/>
    </location>
</feature>
<dbReference type="HOGENOM" id="CLU_031891_0_0_1"/>
<comment type="subcellular location">
    <subcellularLocation>
        <location evidence="1">Membrane</location>
    </subcellularLocation>
</comment>
<evidence type="ECO:0000256" key="2">
    <source>
        <dbReference type="ARBA" id="ARBA00005189"/>
    </source>
</evidence>
<evidence type="ECO:0000256" key="11">
    <source>
        <dbReference type="ARBA" id="ARBA00023264"/>
    </source>
</evidence>
<keyword evidence="11" id="KW-1208">Phospholipid metabolism</keyword>
<dbReference type="GO" id="GO:0016020">
    <property type="term" value="C:membrane"/>
    <property type="evidence" value="ECO:0007669"/>
    <property type="project" value="UniProtKB-SubCell"/>
</dbReference>
<keyword evidence="8" id="KW-0443">Lipid metabolism</keyword>
<dbReference type="STRING" id="1358809.S7XR58"/>
<comment type="caution">
    <text evidence="15">The sequence shown here is derived from an EMBL/GenBank/DDBJ whole genome shotgun (WGS) entry which is preliminary data.</text>
</comment>
<dbReference type="GO" id="GO:0019432">
    <property type="term" value="P:triglyceride biosynthetic process"/>
    <property type="evidence" value="ECO:0007669"/>
    <property type="project" value="TreeGrafter"/>
</dbReference>
<dbReference type="SMART" id="SM00563">
    <property type="entry name" value="PlsC"/>
    <property type="match status" value="1"/>
</dbReference>
<organism evidence="15 16">
    <name type="scientific">Spraguea lophii (strain 42_110)</name>
    <name type="common">Microsporidian parasite</name>
    <dbReference type="NCBI Taxonomy" id="1358809"/>
    <lineage>
        <taxon>Eukaryota</taxon>
        <taxon>Fungi</taxon>
        <taxon>Fungi incertae sedis</taxon>
        <taxon>Microsporidia</taxon>
        <taxon>Spragueidae</taxon>
        <taxon>Spraguea</taxon>
    </lineage>
</organism>
<evidence type="ECO:0000259" key="14">
    <source>
        <dbReference type="SMART" id="SM00563"/>
    </source>
</evidence>
<evidence type="ECO:0000256" key="5">
    <source>
        <dbReference type="ARBA" id="ARBA00022679"/>
    </source>
</evidence>
<dbReference type="GO" id="GO:0008654">
    <property type="term" value="P:phospholipid biosynthetic process"/>
    <property type="evidence" value="ECO:0007669"/>
    <property type="project" value="UniProtKB-KW"/>
</dbReference>
<accession>S7XR58</accession>
<evidence type="ECO:0000256" key="4">
    <source>
        <dbReference type="ARBA" id="ARBA00022516"/>
    </source>
</evidence>
<evidence type="ECO:0000256" key="3">
    <source>
        <dbReference type="ARBA" id="ARBA00008655"/>
    </source>
</evidence>
<dbReference type="InParanoid" id="S7XR58"/>
<evidence type="ECO:0000256" key="6">
    <source>
        <dbReference type="ARBA" id="ARBA00022692"/>
    </source>
</evidence>
<proteinExistence type="inferred from homology"/>
<comment type="pathway">
    <text evidence="2">Lipid metabolism.</text>
</comment>
<dbReference type="PANTHER" id="PTHR23063:SF2">
    <property type="entry name" value="GLYCEROL-3-PHOSPHATE ACYLTRANSFERASE 4, ISOFORM D-RELATED"/>
    <property type="match status" value="1"/>
</dbReference>
<keyword evidence="10" id="KW-0594">Phospholipid biosynthesis</keyword>
<evidence type="ECO:0000256" key="10">
    <source>
        <dbReference type="ARBA" id="ARBA00023209"/>
    </source>
</evidence>
<evidence type="ECO:0000256" key="9">
    <source>
        <dbReference type="ARBA" id="ARBA00023136"/>
    </source>
</evidence>
<feature type="transmembrane region" description="Helical" evidence="13">
    <location>
        <begin position="60"/>
        <end position="85"/>
    </location>
</feature>
<keyword evidence="16" id="KW-1185">Reference proteome</keyword>
<keyword evidence="12 15" id="KW-0012">Acyltransferase</keyword>
<gene>
    <name evidence="15" type="ORF">SLOPH_4</name>
</gene>
<keyword evidence="7 13" id="KW-1133">Transmembrane helix</keyword>
<dbReference type="PANTHER" id="PTHR23063">
    <property type="entry name" value="PHOSPHOLIPID ACYLTRANSFERASE"/>
    <property type="match status" value="1"/>
</dbReference>
<keyword evidence="9 13" id="KW-0472">Membrane</keyword>
<dbReference type="AlphaFoldDB" id="S7XR58"/>
<comment type="similarity">
    <text evidence="3">Belongs to the 1-acyl-sn-glycerol-3-phosphate acyltransferase family.</text>
</comment>
<reference evidence="16" key="1">
    <citation type="journal article" date="2013" name="PLoS Genet.">
        <title>The genome of Spraguea lophii and the basis of host-microsporidian interactions.</title>
        <authorList>
            <person name="Campbell S.E."/>
            <person name="Williams T.A."/>
            <person name="Yousuf A."/>
            <person name="Soanes D.M."/>
            <person name="Paszkiewicz K.H."/>
            <person name="Williams B.A.P."/>
        </authorList>
    </citation>
    <scope>NUCLEOTIDE SEQUENCE [LARGE SCALE GENOMIC DNA]</scope>
    <source>
        <strain evidence="16">42_110</strain>
    </source>
</reference>
<keyword evidence="6 13" id="KW-0812">Transmembrane</keyword>
<evidence type="ECO:0000256" key="8">
    <source>
        <dbReference type="ARBA" id="ARBA00023098"/>
    </source>
</evidence>
<dbReference type="InterPro" id="IPR045252">
    <property type="entry name" value="LPCAT1-like"/>
</dbReference>
<dbReference type="Pfam" id="PF01553">
    <property type="entry name" value="Acyltransferase"/>
    <property type="match status" value="1"/>
</dbReference>
<protein>
    <submittedName>
        <fullName evidence="15">1-acyl-sn-glycerol-3-phosphate acyltransferase</fullName>
    </submittedName>
</protein>
<keyword evidence="4" id="KW-0444">Lipid biosynthesis</keyword>
<dbReference type="GO" id="GO:0005783">
    <property type="term" value="C:endoplasmic reticulum"/>
    <property type="evidence" value="ECO:0007669"/>
    <property type="project" value="TreeGrafter"/>
</dbReference>
<dbReference type="EMBL" id="ATCN01000779">
    <property type="protein sequence ID" value="EPR78448.1"/>
    <property type="molecule type" value="Genomic_DNA"/>
</dbReference>
<dbReference type="SUPFAM" id="SSF69593">
    <property type="entry name" value="Glycerol-3-phosphate (1)-acyltransferase"/>
    <property type="match status" value="1"/>
</dbReference>
<name>S7XR58_SPRLO</name>
<sequence>MRLYRKGLRKRTFLKDACHFISMNIHSLEDDHFSNCFASIPRHAMDNSGIFYIFSIIIRYLILFPIRLIFFTAGLIMLIHIFLWISLRDNYDLVDDFLMMGFRLFYMSLGINANHHGYKRKMEEKHVYVSNHTSFLDFIILSGYKFPHSSLAQTHTGAFGFFFNFFLKRNGSISFDRSKKEDKATIKDRIKQLVSISKSPLLIFPEGVCVNNKYSVLFQRGAFDLGVKVVPVALNYHKKILDPYWNRRENGFMGHFFYLMSRWRLDVDVHWMEPEEIHEDETAIEFAFRVKKDISSIISLENVLWNGYLKGRTLLDEREILKQAFRYTYMRYIIVTTELRKMYLLAKDAPFPEDPKLFRKNRGKVYFDKFDSYNYLHLSLKTYYDIKCGYLTDPMYVESMILKGERCMCRKPNTLKYDDLLNNKCNKYCPKKLEYKKLN</sequence>
<dbReference type="Proteomes" id="UP000014978">
    <property type="component" value="Unassembled WGS sequence"/>
</dbReference>
<evidence type="ECO:0000256" key="12">
    <source>
        <dbReference type="ARBA" id="ARBA00023315"/>
    </source>
</evidence>
<dbReference type="VEuPathDB" id="MicrosporidiaDB:SLOPH_4"/>
<dbReference type="InterPro" id="IPR002123">
    <property type="entry name" value="Plipid/glycerol_acylTrfase"/>
</dbReference>
<dbReference type="OMA" id="NQDFAQR"/>
<dbReference type="OrthoDB" id="202234at2759"/>
<evidence type="ECO:0000256" key="1">
    <source>
        <dbReference type="ARBA" id="ARBA00004370"/>
    </source>
</evidence>
<dbReference type="CDD" id="cd07991">
    <property type="entry name" value="LPLAT_LPCAT1-like"/>
    <property type="match status" value="1"/>
</dbReference>
<dbReference type="GO" id="GO:0004366">
    <property type="term" value="F:glycerol-3-phosphate O-acyltransferase activity"/>
    <property type="evidence" value="ECO:0007669"/>
    <property type="project" value="TreeGrafter"/>
</dbReference>
<evidence type="ECO:0000313" key="15">
    <source>
        <dbReference type="EMBL" id="EPR78448.1"/>
    </source>
</evidence>
<keyword evidence="5 15" id="KW-0808">Transferase</keyword>
<evidence type="ECO:0000313" key="16">
    <source>
        <dbReference type="Proteomes" id="UP000014978"/>
    </source>
</evidence>
<evidence type="ECO:0000256" key="7">
    <source>
        <dbReference type="ARBA" id="ARBA00022989"/>
    </source>
</evidence>